<evidence type="ECO:0000256" key="8">
    <source>
        <dbReference type="ARBA" id="ARBA00023170"/>
    </source>
</evidence>
<dbReference type="FunFam" id="1.20.1070.10:FF:000315">
    <property type="entry name" value="G protein-coupled receptor 32"/>
    <property type="match status" value="1"/>
</dbReference>
<evidence type="ECO:0000256" key="4">
    <source>
        <dbReference type="ARBA" id="ARBA00022989"/>
    </source>
</evidence>
<dbReference type="InterPro" id="IPR000276">
    <property type="entry name" value="GPCR_Rhodpsn"/>
</dbReference>
<evidence type="ECO:0000256" key="10">
    <source>
        <dbReference type="ARBA" id="ARBA00023224"/>
    </source>
</evidence>
<dbReference type="RefSeq" id="XP_007955828.1">
    <property type="nucleotide sequence ID" value="XM_007957637.1"/>
</dbReference>
<dbReference type="Pfam" id="PF00001">
    <property type="entry name" value="7tm_1"/>
    <property type="match status" value="1"/>
</dbReference>
<dbReference type="GO" id="GO:0004875">
    <property type="term" value="F:complement receptor activity"/>
    <property type="evidence" value="ECO:0007669"/>
    <property type="project" value="TreeGrafter"/>
</dbReference>
<dbReference type="CTD" id="2854"/>
<dbReference type="GO" id="GO:0005886">
    <property type="term" value="C:plasma membrane"/>
    <property type="evidence" value="ECO:0007669"/>
    <property type="project" value="UniProtKB-SubCell"/>
</dbReference>
<dbReference type="PROSITE" id="PS00237">
    <property type="entry name" value="G_PROTEIN_RECEP_F1_1"/>
    <property type="match status" value="1"/>
</dbReference>
<dbReference type="GO" id="GO:0006954">
    <property type="term" value="P:inflammatory response"/>
    <property type="evidence" value="ECO:0007669"/>
    <property type="project" value="TreeGrafter"/>
</dbReference>
<keyword evidence="10 12" id="KW-0807">Transducer</keyword>
<dbReference type="GO" id="GO:0004982">
    <property type="term" value="F:N-formyl peptide receptor activity"/>
    <property type="evidence" value="ECO:0007669"/>
    <property type="project" value="TreeGrafter"/>
</dbReference>
<reference evidence="16" key="1">
    <citation type="submission" date="2025-08" db="UniProtKB">
        <authorList>
            <consortium name="RefSeq"/>
        </authorList>
    </citation>
    <scope>IDENTIFICATION</scope>
</reference>
<keyword evidence="15" id="KW-1185">Reference proteome</keyword>
<dbReference type="GeneID" id="103211654"/>
<comment type="similarity">
    <text evidence="12">Belongs to the G-protein coupled receptor 1 family.</text>
</comment>
<keyword evidence="3 12" id="KW-0812">Transmembrane</keyword>
<feature type="transmembrane region" description="Helical" evidence="13">
    <location>
        <begin position="235"/>
        <end position="262"/>
    </location>
</feature>
<dbReference type="GO" id="GO:0007204">
    <property type="term" value="P:positive regulation of cytosolic calcium ion concentration"/>
    <property type="evidence" value="ECO:0007669"/>
    <property type="project" value="TreeGrafter"/>
</dbReference>
<dbReference type="PANTHER" id="PTHR24225">
    <property type="entry name" value="CHEMOTACTIC RECEPTOR"/>
    <property type="match status" value="1"/>
</dbReference>
<evidence type="ECO:0000256" key="9">
    <source>
        <dbReference type="ARBA" id="ARBA00023180"/>
    </source>
</evidence>
<keyword evidence="5 12" id="KW-0297">G-protein coupled receptor</keyword>
<protein>
    <submittedName>
        <fullName evidence="16">Probable G-protein coupled receptor 32</fullName>
    </submittedName>
</protein>
<evidence type="ECO:0000256" key="12">
    <source>
        <dbReference type="RuleBase" id="RU000688"/>
    </source>
</evidence>
<dbReference type="PRINTS" id="PR00526">
    <property type="entry name" value="FMETLEUPHER"/>
</dbReference>
<keyword evidence="8 12" id="KW-0675">Receptor</keyword>
<evidence type="ECO:0000256" key="3">
    <source>
        <dbReference type="ARBA" id="ARBA00022692"/>
    </source>
</evidence>
<dbReference type="InterPro" id="IPR000826">
    <property type="entry name" value="Formyl_rcpt-rel"/>
</dbReference>
<sequence>MTAASDSKCQPEEVGYLRHLTITVLCVSCVIGSVANGLVLWMTVFRMPRTVTTVWFLNLALADFAVLLSLPFSIYILIVGEWPFHRWVCKLYQAFLNLTFFTSICLLVLISVDRCISVLYPIWTRNHRTVRRAKWLAASVWLLAALTCVPYLIFRTTGAQKNCTYCYFNFSVENGALEATLTLEQVALGGRVAMTVTHLLLGFLLPLVVIGICAHLIRANFQQQGWIRVNWMKRLLLMLVTTFFVCWFPFTVALCVQLWRFVKSRDTIDPQMLLFLWAAFSLGCLNSCLNPFLYVLTGRDFKKKFLQSIPSALARAFGEEDVLSQQVSKVEDAGKR</sequence>
<feature type="transmembrane region" description="Helical" evidence="13">
    <location>
        <begin position="20"/>
        <end position="42"/>
    </location>
</feature>
<comment type="subcellular location">
    <subcellularLocation>
        <location evidence="1">Cell membrane</location>
        <topology evidence="1">Multi-pass membrane protein</topology>
    </subcellularLocation>
</comment>
<accession>A0A8B7B6K5</accession>
<keyword evidence="2" id="KW-1003">Cell membrane</keyword>
<keyword evidence="6 13" id="KW-0472">Membrane</keyword>
<name>A0A8B7B6K5_ORYAF</name>
<keyword evidence="9" id="KW-0325">Glycoprotein</keyword>
<gene>
    <name evidence="16" type="primary">GPR32</name>
</gene>
<evidence type="ECO:0000256" key="5">
    <source>
        <dbReference type="ARBA" id="ARBA00023040"/>
    </source>
</evidence>
<feature type="transmembrane region" description="Helical" evidence="13">
    <location>
        <begin position="192"/>
        <end position="214"/>
    </location>
</feature>
<keyword evidence="4 13" id="KW-1133">Transmembrane helix</keyword>
<dbReference type="SUPFAM" id="SSF81321">
    <property type="entry name" value="Family A G protein-coupled receptor-like"/>
    <property type="match status" value="1"/>
</dbReference>
<evidence type="ECO:0000259" key="14">
    <source>
        <dbReference type="PROSITE" id="PS50262"/>
    </source>
</evidence>
<dbReference type="Proteomes" id="UP000694850">
    <property type="component" value="Unplaced"/>
</dbReference>
<evidence type="ECO:0000256" key="11">
    <source>
        <dbReference type="ARBA" id="ARBA00025736"/>
    </source>
</evidence>
<evidence type="ECO:0000256" key="13">
    <source>
        <dbReference type="SAM" id="Phobius"/>
    </source>
</evidence>
<evidence type="ECO:0000256" key="7">
    <source>
        <dbReference type="ARBA" id="ARBA00023157"/>
    </source>
</evidence>
<dbReference type="InterPro" id="IPR017452">
    <property type="entry name" value="GPCR_Rhodpsn_7TM"/>
</dbReference>
<dbReference type="AlphaFoldDB" id="A0A8B7B6K5"/>
<organism evidence="15 16">
    <name type="scientific">Orycteropus afer afer</name>
    <dbReference type="NCBI Taxonomy" id="1230840"/>
    <lineage>
        <taxon>Eukaryota</taxon>
        <taxon>Metazoa</taxon>
        <taxon>Chordata</taxon>
        <taxon>Craniata</taxon>
        <taxon>Vertebrata</taxon>
        <taxon>Euteleostomi</taxon>
        <taxon>Mammalia</taxon>
        <taxon>Eutheria</taxon>
        <taxon>Afrotheria</taxon>
        <taxon>Tubulidentata</taxon>
        <taxon>Orycteropodidae</taxon>
        <taxon>Orycteropus</taxon>
    </lineage>
</organism>
<feature type="domain" description="G-protein coupled receptors family 1 profile" evidence="14">
    <location>
        <begin position="35"/>
        <end position="294"/>
    </location>
</feature>
<evidence type="ECO:0000313" key="16">
    <source>
        <dbReference type="RefSeq" id="XP_007955828.1"/>
    </source>
</evidence>
<dbReference type="PANTHER" id="PTHR24225:SF27">
    <property type="entry name" value="G-PROTEIN COUPLED RECEPTOR 32-RELATED"/>
    <property type="match status" value="1"/>
</dbReference>
<evidence type="ECO:0000256" key="1">
    <source>
        <dbReference type="ARBA" id="ARBA00004651"/>
    </source>
</evidence>
<comment type="similarity">
    <text evidence="11">Belongs to the chemokine-like receptor (CMKLR) family.</text>
</comment>
<feature type="transmembrane region" description="Helical" evidence="13">
    <location>
        <begin position="54"/>
        <end position="78"/>
    </location>
</feature>
<feature type="transmembrane region" description="Helical" evidence="13">
    <location>
        <begin position="98"/>
        <end position="123"/>
    </location>
</feature>
<feature type="transmembrane region" description="Helical" evidence="13">
    <location>
        <begin position="274"/>
        <end position="296"/>
    </location>
</feature>
<evidence type="ECO:0000313" key="15">
    <source>
        <dbReference type="Proteomes" id="UP000694850"/>
    </source>
</evidence>
<dbReference type="Gene3D" id="1.20.1070.10">
    <property type="entry name" value="Rhodopsin 7-helix transmembrane proteins"/>
    <property type="match status" value="1"/>
</dbReference>
<proteinExistence type="inferred from homology"/>
<feature type="transmembrane region" description="Helical" evidence="13">
    <location>
        <begin position="135"/>
        <end position="154"/>
    </location>
</feature>
<dbReference type="OrthoDB" id="6088892at2759"/>
<dbReference type="PROSITE" id="PS50262">
    <property type="entry name" value="G_PROTEIN_RECEP_F1_2"/>
    <property type="match status" value="1"/>
</dbReference>
<evidence type="ECO:0000256" key="2">
    <source>
        <dbReference type="ARBA" id="ARBA00022475"/>
    </source>
</evidence>
<evidence type="ECO:0000256" key="6">
    <source>
        <dbReference type="ARBA" id="ARBA00023136"/>
    </source>
</evidence>
<dbReference type="GO" id="GO:0007200">
    <property type="term" value="P:phospholipase C-activating G protein-coupled receptor signaling pathway"/>
    <property type="evidence" value="ECO:0007669"/>
    <property type="project" value="TreeGrafter"/>
</dbReference>
<keyword evidence="7" id="KW-1015">Disulfide bond</keyword>
<dbReference type="PRINTS" id="PR00237">
    <property type="entry name" value="GPCRRHODOPSN"/>
</dbReference>